<dbReference type="InterPro" id="IPR003749">
    <property type="entry name" value="ThiS/MoaD-like"/>
</dbReference>
<name>A0A1I8F2D8_9PLAT</name>
<accession>A0A1I8F2D8</accession>
<dbReference type="Pfam" id="PF02597">
    <property type="entry name" value="ThiS"/>
    <property type="match status" value="1"/>
</dbReference>
<keyword evidence="1" id="KW-1185">Reference proteome</keyword>
<proteinExistence type="predicted"/>
<dbReference type="WBParaSite" id="maker-unitig_10944-snap-gene-0.1-mRNA-1">
    <property type="protein sequence ID" value="maker-unitig_10944-snap-gene-0.1-mRNA-1"/>
    <property type="gene ID" value="maker-unitig_10944-snap-gene-0.1"/>
</dbReference>
<reference evidence="2" key="1">
    <citation type="submission" date="2016-11" db="UniProtKB">
        <authorList>
            <consortium name="WormBaseParasite"/>
        </authorList>
    </citation>
    <scope>IDENTIFICATION</scope>
</reference>
<dbReference type="AlphaFoldDB" id="A0A1I8F2D8"/>
<protein>
    <submittedName>
        <fullName evidence="2">Molybdopterin synthase sulfur carrier subunit</fullName>
    </submittedName>
</protein>
<dbReference type="CDD" id="cd00754">
    <property type="entry name" value="Ubl_MoaD"/>
    <property type="match status" value="1"/>
</dbReference>
<dbReference type="InterPro" id="IPR016155">
    <property type="entry name" value="Mopterin_synth/thiamin_S_b"/>
</dbReference>
<dbReference type="Gene3D" id="3.10.20.30">
    <property type="match status" value="1"/>
</dbReference>
<evidence type="ECO:0000313" key="1">
    <source>
        <dbReference type="Proteomes" id="UP000095280"/>
    </source>
</evidence>
<dbReference type="Proteomes" id="UP000095280">
    <property type="component" value="Unplaced"/>
</dbReference>
<dbReference type="SUPFAM" id="SSF54285">
    <property type="entry name" value="MoaD/ThiS"/>
    <property type="match status" value="1"/>
</dbReference>
<sequence>SVKLRFFAKSKELVGCSEADIALDRDNFATGASLKDQICTFLAQLNGCFVLSVNQEYVHPEDCDISVKSGDELAISTTKELGPKNTGE</sequence>
<dbReference type="InterPro" id="IPR012675">
    <property type="entry name" value="Beta-grasp_dom_sf"/>
</dbReference>
<organism evidence="1 2">
    <name type="scientific">Macrostomum lignano</name>
    <dbReference type="NCBI Taxonomy" id="282301"/>
    <lineage>
        <taxon>Eukaryota</taxon>
        <taxon>Metazoa</taxon>
        <taxon>Spiralia</taxon>
        <taxon>Lophotrochozoa</taxon>
        <taxon>Platyhelminthes</taxon>
        <taxon>Rhabditophora</taxon>
        <taxon>Macrostomorpha</taxon>
        <taxon>Macrostomida</taxon>
        <taxon>Macrostomidae</taxon>
        <taxon>Macrostomum</taxon>
    </lineage>
</organism>
<evidence type="ECO:0000313" key="2">
    <source>
        <dbReference type="WBParaSite" id="maker-unitig_10944-snap-gene-0.1-mRNA-1"/>
    </source>
</evidence>